<dbReference type="PANTHER" id="PTHR11205">
    <property type="entry name" value="RIBOSOMAL PROTEIN S7"/>
    <property type="match status" value="1"/>
</dbReference>
<evidence type="ECO:0000256" key="3">
    <source>
        <dbReference type="ARBA" id="ARBA00023274"/>
    </source>
</evidence>
<keyword evidence="2 8" id="KW-0689">Ribosomal protein</keyword>
<name>A0A452TAE9_URSMA</name>
<dbReference type="SUPFAM" id="SSF47973">
    <property type="entry name" value="Ribosomal protein S7"/>
    <property type="match status" value="1"/>
</dbReference>
<comment type="function">
    <text evidence="6">Component of the small ribosomal subunit. The ribosome is a large ribonucleoprotein complex responsible for the synthesis of proteins in the cell. Part of the small subunit (SSU) processome, first precursor of the small eukaryotic ribosomal subunit. During the assembly of the SSU processome in the nucleolus, many ribosome biogenesis factors, an RNA chaperone and ribosomal proteins associate with the nascent pre-rRNA and work in concert to generate RNA folding, modifications, rearrangements and cleavage as well as targeted degradation of pre-ribosomal RNA by the RNA exosome.</text>
</comment>
<dbReference type="FunFam" id="1.10.455.10:FF:000003">
    <property type="entry name" value="40S ribosomal protein S5"/>
    <property type="match status" value="1"/>
</dbReference>
<dbReference type="NCBIfam" id="NF003106">
    <property type="entry name" value="PRK04027.1"/>
    <property type="match status" value="1"/>
</dbReference>
<dbReference type="GO" id="GO:0045202">
    <property type="term" value="C:synapse"/>
    <property type="evidence" value="ECO:0007669"/>
    <property type="project" value="Ensembl"/>
</dbReference>
<protein>
    <recommendedName>
        <fullName evidence="4">Small ribosomal subunit protein uS7</fullName>
    </recommendedName>
    <alternativeName>
        <fullName evidence="5">40S ribosomal protein S5</fullName>
    </alternativeName>
</protein>
<gene>
    <name evidence="10" type="primary">RPS5</name>
</gene>
<dbReference type="GO" id="GO:0006450">
    <property type="term" value="P:regulation of translational fidelity"/>
    <property type="evidence" value="ECO:0007669"/>
    <property type="project" value="Ensembl"/>
</dbReference>
<evidence type="ECO:0000256" key="6">
    <source>
        <dbReference type="ARBA" id="ARBA00045441"/>
    </source>
</evidence>
<dbReference type="AlphaFoldDB" id="A0A452TAE9"/>
<sequence length="268" mass="30291">MEKWAEEMVRVEMMHQEVRVASADFPPFRLKNTVPTSIDLWGQASDLHCVLEMGRLDHPKPGKRMTEWETAAPAVAETPDIKLFGKWSTDDVQINDISLQDYIAVKEKYAKYLPHSAGRYAAKRFRKAQCPIVERLTNSMMMHGRNNGKKLMTVRIVKHAFEIIHLLTGENPLQVLVNAIINSGPREDSTRIGRAGTVRRQAVDVSPLRRVNQAIWLLCTGAREAAFRNIKTIAECLADELINAAKGSSNSYAIKKKDELERVAKSNR</sequence>
<evidence type="ECO:0000313" key="10">
    <source>
        <dbReference type="Ensembl" id="ENSUMAP00000004922"/>
    </source>
</evidence>
<evidence type="ECO:0000259" key="9">
    <source>
        <dbReference type="Pfam" id="PF00177"/>
    </source>
</evidence>
<dbReference type="Pfam" id="PF00177">
    <property type="entry name" value="Ribosomal_S7"/>
    <property type="match status" value="1"/>
</dbReference>
<evidence type="ECO:0000256" key="2">
    <source>
        <dbReference type="ARBA" id="ARBA00022980"/>
    </source>
</evidence>
<proteinExistence type="inferred from homology"/>
<dbReference type="InterPro" id="IPR020606">
    <property type="entry name" value="Ribosomal_uS7_CS"/>
</dbReference>
<feature type="domain" description="Small ribosomal subunit protein uS7" evidence="9">
    <location>
        <begin position="110"/>
        <end position="268"/>
    </location>
</feature>
<dbReference type="GO" id="GO:0003729">
    <property type="term" value="F:mRNA binding"/>
    <property type="evidence" value="ECO:0007669"/>
    <property type="project" value="Ensembl"/>
</dbReference>
<evidence type="ECO:0000256" key="8">
    <source>
        <dbReference type="RuleBase" id="RU003619"/>
    </source>
</evidence>
<dbReference type="GeneTree" id="ENSGT00390000010806"/>
<organism evidence="10">
    <name type="scientific">Ursus maritimus</name>
    <name type="common">Polar bear</name>
    <name type="synonym">Thalarctos maritimus</name>
    <dbReference type="NCBI Taxonomy" id="29073"/>
    <lineage>
        <taxon>Eukaryota</taxon>
        <taxon>Metazoa</taxon>
        <taxon>Chordata</taxon>
        <taxon>Craniata</taxon>
        <taxon>Vertebrata</taxon>
        <taxon>Euteleostomi</taxon>
        <taxon>Mammalia</taxon>
        <taxon>Eutheria</taxon>
        <taxon>Laurasiatheria</taxon>
        <taxon>Carnivora</taxon>
        <taxon>Caniformia</taxon>
        <taxon>Ursidae</taxon>
        <taxon>Ursus</taxon>
    </lineage>
</organism>
<dbReference type="GO" id="GO:0032040">
    <property type="term" value="C:small-subunit processome"/>
    <property type="evidence" value="ECO:0007669"/>
    <property type="project" value="Ensembl"/>
</dbReference>
<dbReference type="CDD" id="cd14867">
    <property type="entry name" value="uS7_Eukaryote"/>
    <property type="match status" value="1"/>
</dbReference>
<dbReference type="InterPro" id="IPR036823">
    <property type="entry name" value="Ribosomal_uS7_dom_sf"/>
</dbReference>
<dbReference type="NCBIfam" id="TIGR01028">
    <property type="entry name" value="uS7_euk_arch"/>
    <property type="match status" value="1"/>
</dbReference>
<keyword evidence="3 8" id="KW-0687">Ribonucleoprotein</keyword>
<evidence type="ECO:0000256" key="4">
    <source>
        <dbReference type="ARBA" id="ARBA00044531"/>
    </source>
</evidence>
<evidence type="ECO:0000256" key="5">
    <source>
        <dbReference type="ARBA" id="ARBA00044560"/>
    </source>
</evidence>
<dbReference type="GO" id="GO:0006412">
    <property type="term" value="P:translation"/>
    <property type="evidence" value="ECO:0007669"/>
    <property type="project" value="Ensembl"/>
</dbReference>
<dbReference type="Gene3D" id="1.10.455.10">
    <property type="entry name" value="Ribosomal protein S7 domain"/>
    <property type="match status" value="1"/>
</dbReference>
<dbReference type="GO" id="GO:0003735">
    <property type="term" value="F:structural constituent of ribosome"/>
    <property type="evidence" value="ECO:0007669"/>
    <property type="project" value="Ensembl"/>
</dbReference>
<dbReference type="GO" id="GO:0022627">
    <property type="term" value="C:cytosolic small ribosomal subunit"/>
    <property type="evidence" value="ECO:0007669"/>
    <property type="project" value="Ensembl"/>
</dbReference>
<dbReference type="GO" id="GO:0042274">
    <property type="term" value="P:ribosomal small subunit biogenesis"/>
    <property type="evidence" value="ECO:0007669"/>
    <property type="project" value="Ensembl"/>
</dbReference>
<dbReference type="Ensembl" id="ENSUMAT00000005955.1">
    <property type="protein sequence ID" value="ENSUMAP00000004922.1"/>
    <property type="gene ID" value="ENSUMAG00000003934.1"/>
</dbReference>
<evidence type="ECO:0000256" key="7">
    <source>
        <dbReference type="ARBA" id="ARBA00046547"/>
    </source>
</evidence>
<evidence type="ECO:0000256" key="1">
    <source>
        <dbReference type="ARBA" id="ARBA00007151"/>
    </source>
</evidence>
<dbReference type="InterPro" id="IPR000235">
    <property type="entry name" value="Ribosomal_uS7"/>
</dbReference>
<reference evidence="10" key="1">
    <citation type="submission" date="2019-03" db="UniProtKB">
        <authorList>
            <consortium name="Ensembl"/>
        </authorList>
    </citation>
    <scope>IDENTIFICATION</scope>
</reference>
<comment type="subunit">
    <text evidence="7">Component of the small ribosomal subunit. Part of the small subunit (SSU) processome, composed of more than 70 proteins and the RNA chaperone small nucleolar RNA (snoRNA) U3.</text>
</comment>
<dbReference type="PROSITE" id="PS00052">
    <property type="entry name" value="RIBOSOMAL_S7"/>
    <property type="match status" value="1"/>
</dbReference>
<dbReference type="InterPro" id="IPR005716">
    <property type="entry name" value="Ribosomal_uS7_euk/arc"/>
</dbReference>
<comment type="similarity">
    <text evidence="1 8">Belongs to the universal ribosomal protein uS7 family.</text>
</comment>
<dbReference type="InterPro" id="IPR023798">
    <property type="entry name" value="Ribosomal_uS7_dom"/>
</dbReference>
<accession>A0A452TAE9</accession>